<dbReference type="AlphaFoldDB" id="E9HWX7"/>
<keyword evidence="3" id="KW-1185">Reference proteome</keyword>
<dbReference type="Proteomes" id="UP000000305">
    <property type="component" value="Unassembled WGS sequence"/>
</dbReference>
<dbReference type="eggNOG" id="KOG0953">
    <property type="taxonomic scope" value="Eukaryota"/>
</dbReference>
<name>E9HWX7_DAPPU</name>
<organism evidence="2 3">
    <name type="scientific">Daphnia pulex</name>
    <name type="common">Water flea</name>
    <dbReference type="NCBI Taxonomy" id="6669"/>
    <lineage>
        <taxon>Eukaryota</taxon>
        <taxon>Metazoa</taxon>
        <taxon>Ecdysozoa</taxon>
        <taxon>Arthropoda</taxon>
        <taxon>Crustacea</taxon>
        <taxon>Branchiopoda</taxon>
        <taxon>Diplostraca</taxon>
        <taxon>Cladocera</taxon>
        <taxon>Anomopoda</taxon>
        <taxon>Daphniidae</taxon>
        <taxon>Daphnia</taxon>
    </lineage>
</organism>
<gene>
    <name evidence="2" type="ORF">DAPPUDRAFT_267764</name>
</gene>
<proteinExistence type="predicted"/>
<dbReference type="InterPro" id="IPR027417">
    <property type="entry name" value="P-loop_NTPase"/>
</dbReference>
<dbReference type="HOGENOM" id="CLU_1847160_0_0_1"/>
<reference evidence="2 3" key="1">
    <citation type="journal article" date="2011" name="Science">
        <title>The ecoresponsive genome of Daphnia pulex.</title>
        <authorList>
            <person name="Colbourne J.K."/>
            <person name="Pfrender M.E."/>
            <person name="Gilbert D."/>
            <person name="Thomas W.K."/>
            <person name="Tucker A."/>
            <person name="Oakley T.H."/>
            <person name="Tokishita S."/>
            <person name="Aerts A."/>
            <person name="Arnold G.J."/>
            <person name="Basu M.K."/>
            <person name="Bauer D.J."/>
            <person name="Caceres C.E."/>
            <person name="Carmel L."/>
            <person name="Casola C."/>
            <person name="Choi J.H."/>
            <person name="Detter J.C."/>
            <person name="Dong Q."/>
            <person name="Dusheyko S."/>
            <person name="Eads B.D."/>
            <person name="Frohlich T."/>
            <person name="Geiler-Samerotte K.A."/>
            <person name="Gerlach D."/>
            <person name="Hatcher P."/>
            <person name="Jogdeo S."/>
            <person name="Krijgsveld J."/>
            <person name="Kriventseva E.V."/>
            <person name="Kultz D."/>
            <person name="Laforsch C."/>
            <person name="Lindquist E."/>
            <person name="Lopez J."/>
            <person name="Manak J.R."/>
            <person name="Muller J."/>
            <person name="Pangilinan J."/>
            <person name="Patwardhan R.P."/>
            <person name="Pitluck S."/>
            <person name="Pritham E.J."/>
            <person name="Rechtsteiner A."/>
            <person name="Rho M."/>
            <person name="Rogozin I.B."/>
            <person name="Sakarya O."/>
            <person name="Salamov A."/>
            <person name="Schaack S."/>
            <person name="Shapiro H."/>
            <person name="Shiga Y."/>
            <person name="Skalitzky C."/>
            <person name="Smith Z."/>
            <person name="Souvorov A."/>
            <person name="Sung W."/>
            <person name="Tang Z."/>
            <person name="Tsuchiya D."/>
            <person name="Tu H."/>
            <person name="Vos H."/>
            <person name="Wang M."/>
            <person name="Wolf Y.I."/>
            <person name="Yamagata H."/>
            <person name="Yamada T."/>
            <person name="Ye Y."/>
            <person name="Shaw J.R."/>
            <person name="Andrews J."/>
            <person name="Crease T.J."/>
            <person name="Tang H."/>
            <person name="Lucas S.M."/>
            <person name="Robertson H.M."/>
            <person name="Bork P."/>
            <person name="Koonin E.V."/>
            <person name="Zdobnov E.M."/>
            <person name="Grigoriev I.V."/>
            <person name="Lynch M."/>
            <person name="Boore J.L."/>
        </authorList>
    </citation>
    <scope>NUCLEOTIDE SEQUENCE [LARGE SCALE GENOMIC DNA]</scope>
</reference>
<dbReference type="Gene3D" id="3.40.50.300">
    <property type="entry name" value="P-loop containing nucleotide triphosphate hydrolases"/>
    <property type="match status" value="1"/>
</dbReference>
<dbReference type="KEGG" id="dpx:DAPPUDRAFT_267764"/>
<evidence type="ECO:0000313" key="3">
    <source>
        <dbReference type="Proteomes" id="UP000000305"/>
    </source>
</evidence>
<feature type="domain" description="Suv3 N-terminal" evidence="1">
    <location>
        <begin position="4"/>
        <end position="47"/>
    </location>
</feature>
<dbReference type="OrthoDB" id="6692397at2759"/>
<sequence>MELTLPVDLHDTLSDIIAGACHLDNLLPFLIQHGKQAFPYLECLDDLKKSLMIFDFLQIGSRYPEGRALTRKIVFHSCPINRVYCGPLKLLTYEVHCKSNEHGVPSACDLITKEERNFANANDKFPSSCIYPALLKWCQ</sequence>
<protein>
    <recommendedName>
        <fullName evidence="1">Suv3 N-terminal domain-containing protein</fullName>
    </recommendedName>
</protein>
<evidence type="ECO:0000313" key="2">
    <source>
        <dbReference type="EMBL" id="EFX63755.1"/>
    </source>
</evidence>
<dbReference type="InParanoid" id="E9HWX7"/>
<accession>E9HWX7</accession>
<dbReference type="STRING" id="6669.E9HWX7"/>
<dbReference type="InterPro" id="IPR041453">
    <property type="entry name" value="Suv3_N"/>
</dbReference>
<dbReference type="Pfam" id="PF18114">
    <property type="entry name" value="Suv3_N"/>
    <property type="match status" value="1"/>
</dbReference>
<dbReference type="Gene3D" id="1.10.1740.140">
    <property type="match status" value="1"/>
</dbReference>
<evidence type="ECO:0000259" key="1">
    <source>
        <dbReference type="Pfam" id="PF18114"/>
    </source>
</evidence>
<dbReference type="EMBL" id="GL732971">
    <property type="protein sequence ID" value="EFX63755.1"/>
    <property type="molecule type" value="Genomic_DNA"/>
</dbReference>